<feature type="region of interest" description="Disordered" evidence="12">
    <location>
        <begin position="441"/>
        <end position="555"/>
    </location>
</feature>
<dbReference type="CDD" id="cd18808">
    <property type="entry name" value="SF1_C_Upf1"/>
    <property type="match status" value="1"/>
</dbReference>
<dbReference type="FunCoup" id="A0A1Y2F0B8">
    <property type="interactions" value="209"/>
</dbReference>
<evidence type="ECO:0000313" key="15">
    <source>
        <dbReference type="Proteomes" id="UP000193467"/>
    </source>
</evidence>
<proteinExistence type="inferred from homology"/>
<sequence>MTAEPFLQRLIDLTLAEQQAEELESSLLSSSCPFNQLVAKGIALGGLQPVKTSLGLGGRTLVDLERSLAHHQDSTFPPHGFRSGDSVRLLGDAAGGAKSKGKKKGDTATAGQGAEGGLEGVVWKVQEKRIVIALGSAGKGANQDDEAEEVPPNIRLLKLSNPTTYLRQISSLRSAIRQLSLPSPLPPLITLSLGLSSPPPPTPLPPSFTFLDPTLNPSQQSAVQHALTHSLSLIWGPPGTGKTQTLVEVIRQLVLVQGLRVLVCGGSNLSVDNVLQRLSAKPSSDDPRLATPIPLTRLGHPTRVLTSLTPWTLDSQSSASDSSALVKDIKAELEQLEGRLRITGKERVRGSERKKGWDEVRELRRDYRRREGGVVGEVVGKARVVLGTTHGVGSRILQNQHFDVIVIDEAAQATEPACWIPLANQPRATKLILAGDHLQLPPTIKSLDSSSGSKSKKSSKKEDKPKTTASTLMLTEEEQKKEDSSKENSTSAPAPPPSAAADESQAAEPSPPPPALSTLSLSPSSPSTPSTSTSTTRPDPTTTTTTLTRSFPLAPSPSLSLTLFERLLALHGPQIRTMLSVSYRFNSKICEFPSRELYEGELGVGERNGGWKLVDLLDGEEEEEEEGVMGEEVVFVDTAGLAMYERSGDEGTFGAESKSNENEADLCVKYVEGLTLAGLPASSITLLSPYNSQVTLLASLLHPRWPEIEVGSVDGMQGRENEVVVISLVRSNEKGEVGFLADERRLNVAMTRPKRQLVVIGDSETVSKGSGYLKRWMQWLEENAWVQVPE</sequence>
<dbReference type="EMBL" id="MCGR01000033">
    <property type="protein sequence ID" value="ORY76944.1"/>
    <property type="molecule type" value="Genomic_DNA"/>
</dbReference>
<protein>
    <recommendedName>
        <fullName evidence="4">DNA helicase</fullName>
        <ecNumber evidence="4">3.6.4.12</ecNumber>
    </recommendedName>
</protein>
<keyword evidence="8" id="KW-0347">Helicase</keyword>
<dbReference type="InterPro" id="IPR027417">
    <property type="entry name" value="P-loop_NTPase"/>
</dbReference>
<keyword evidence="7" id="KW-0378">Hydrolase</keyword>
<evidence type="ECO:0000259" key="13">
    <source>
        <dbReference type="SMART" id="SM00382"/>
    </source>
</evidence>
<evidence type="ECO:0000256" key="9">
    <source>
        <dbReference type="ARBA" id="ARBA00022840"/>
    </source>
</evidence>
<evidence type="ECO:0000256" key="4">
    <source>
        <dbReference type="ARBA" id="ARBA00012551"/>
    </source>
</evidence>
<keyword evidence="15" id="KW-1185">Reference proteome</keyword>
<dbReference type="InterPro" id="IPR048761">
    <property type="entry name" value="SMUBP-2_HCS1_1B"/>
</dbReference>
<evidence type="ECO:0000256" key="5">
    <source>
        <dbReference type="ARBA" id="ARBA00022490"/>
    </source>
</evidence>
<dbReference type="InterPro" id="IPR041679">
    <property type="entry name" value="DNA2/NAM7-like_C"/>
</dbReference>
<dbReference type="Proteomes" id="UP000193467">
    <property type="component" value="Unassembled WGS sequence"/>
</dbReference>
<feature type="compositionally biased region" description="Low complexity" evidence="12">
    <location>
        <begin position="499"/>
        <end position="508"/>
    </location>
</feature>
<dbReference type="InParanoid" id="A0A1Y2F0B8"/>
<dbReference type="OrthoDB" id="6730379at2759"/>
<evidence type="ECO:0000256" key="7">
    <source>
        <dbReference type="ARBA" id="ARBA00022801"/>
    </source>
</evidence>
<dbReference type="EC" id="3.6.4.12" evidence="4"/>
<comment type="caution">
    <text evidence="14">The sequence shown here is derived from an EMBL/GenBank/DDBJ whole genome shotgun (WGS) entry which is preliminary data.</text>
</comment>
<dbReference type="Pfam" id="PF13086">
    <property type="entry name" value="AAA_11"/>
    <property type="match status" value="1"/>
</dbReference>
<evidence type="ECO:0000256" key="3">
    <source>
        <dbReference type="ARBA" id="ARBA00007913"/>
    </source>
</evidence>
<dbReference type="Pfam" id="PF13087">
    <property type="entry name" value="AAA_12"/>
    <property type="match status" value="1"/>
</dbReference>
<dbReference type="GO" id="GO:0005737">
    <property type="term" value="C:cytoplasm"/>
    <property type="evidence" value="ECO:0007669"/>
    <property type="project" value="UniProtKB-SubCell"/>
</dbReference>
<evidence type="ECO:0000256" key="11">
    <source>
        <dbReference type="SAM" id="Coils"/>
    </source>
</evidence>
<comment type="subcellular location">
    <subcellularLocation>
        <location evidence="2">Cytoplasm</location>
    </subcellularLocation>
    <subcellularLocation>
        <location evidence="1">Nucleus</location>
    </subcellularLocation>
</comment>
<evidence type="ECO:0000256" key="10">
    <source>
        <dbReference type="ARBA" id="ARBA00023242"/>
    </source>
</evidence>
<dbReference type="GO" id="GO:0043139">
    <property type="term" value="F:5'-3' DNA helicase activity"/>
    <property type="evidence" value="ECO:0007669"/>
    <property type="project" value="TreeGrafter"/>
</dbReference>
<dbReference type="GO" id="GO:0005524">
    <property type="term" value="F:ATP binding"/>
    <property type="evidence" value="ECO:0007669"/>
    <property type="project" value="UniProtKB-KW"/>
</dbReference>
<dbReference type="Gene3D" id="3.40.50.300">
    <property type="entry name" value="P-loop containing nucleotide triphosphate hydrolases"/>
    <property type="match status" value="2"/>
</dbReference>
<dbReference type="AlphaFoldDB" id="A0A1Y2F0B8"/>
<dbReference type="InterPro" id="IPR047187">
    <property type="entry name" value="SF1_C_Upf1"/>
</dbReference>
<dbReference type="PANTHER" id="PTHR43788:SF8">
    <property type="entry name" value="DNA-BINDING PROTEIN SMUBP-2"/>
    <property type="match status" value="1"/>
</dbReference>
<evidence type="ECO:0000256" key="2">
    <source>
        <dbReference type="ARBA" id="ARBA00004496"/>
    </source>
</evidence>
<evidence type="ECO:0000256" key="6">
    <source>
        <dbReference type="ARBA" id="ARBA00022741"/>
    </source>
</evidence>
<name>A0A1Y2F0B8_9BASI</name>
<evidence type="ECO:0000256" key="8">
    <source>
        <dbReference type="ARBA" id="ARBA00022806"/>
    </source>
</evidence>
<dbReference type="InterPro" id="IPR050534">
    <property type="entry name" value="Coronavir_polyprotein_1ab"/>
</dbReference>
<feature type="region of interest" description="Disordered" evidence="12">
    <location>
        <begin position="92"/>
        <end position="113"/>
    </location>
</feature>
<evidence type="ECO:0000256" key="12">
    <source>
        <dbReference type="SAM" id="MobiDB-lite"/>
    </source>
</evidence>
<dbReference type="GO" id="GO:0005634">
    <property type="term" value="C:nucleus"/>
    <property type="evidence" value="ECO:0007669"/>
    <property type="project" value="UniProtKB-SubCell"/>
</dbReference>
<keyword evidence="5" id="KW-0963">Cytoplasm</keyword>
<gene>
    <name evidence="14" type="ORF">BCR35DRAFT_353307</name>
</gene>
<feature type="domain" description="AAA+ ATPase" evidence="13">
    <location>
        <begin position="228"/>
        <end position="445"/>
    </location>
</feature>
<feature type="compositionally biased region" description="Low complexity" evidence="12">
    <location>
        <begin position="516"/>
        <end position="555"/>
    </location>
</feature>
<keyword evidence="10" id="KW-0539">Nucleus</keyword>
<keyword evidence="11" id="KW-0175">Coiled coil</keyword>
<evidence type="ECO:0000256" key="1">
    <source>
        <dbReference type="ARBA" id="ARBA00004123"/>
    </source>
</evidence>
<dbReference type="Gene3D" id="2.40.30.270">
    <property type="match status" value="1"/>
</dbReference>
<feature type="compositionally biased region" description="Basic and acidic residues" evidence="12">
    <location>
        <begin position="477"/>
        <end position="486"/>
    </location>
</feature>
<reference evidence="14 15" key="1">
    <citation type="submission" date="2016-07" db="EMBL/GenBank/DDBJ databases">
        <title>Pervasive Adenine N6-methylation of Active Genes in Fungi.</title>
        <authorList>
            <consortium name="DOE Joint Genome Institute"/>
            <person name="Mondo S.J."/>
            <person name="Dannebaum R.O."/>
            <person name="Kuo R.C."/>
            <person name="Labutti K."/>
            <person name="Haridas S."/>
            <person name="Kuo A."/>
            <person name="Salamov A."/>
            <person name="Ahrendt S.R."/>
            <person name="Lipzen A."/>
            <person name="Sullivan W."/>
            <person name="Andreopoulos W.B."/>
            <person name="Clum A."/>
            <person name="Lindquist E."/>
            <person name="Daum C."/>
            <person name="Ramamoorthy G.K."/>
            <person name="Gryganskyi A."/>
            <person name="Culley D."/>
            <person name="Magnuson J.K."/>
            <person name="James T.Y."/>
            <person name="O'Malley M.A."/>
            <person name="Stajich J.E."/>
            <person name="Spatafora J.W."/>
            <person name="Visel A."/>
            <person name="Grigoriev I.V."/>
        </authorList>
    </citation>
    <scope>NUCLEOTIDE SEQUENCE [LARGE SCALE GENOMIC DNA]</scope>
    <source>
        <strain evidence="14 15">62-1032</strain>
    </source>
</reference>
<dbReference type="Pfam" id="PF21138">
    <property type="entry name" value="SMUBP-2_HCS1_1B"/>
    <property type="match status" value="1"/>
</dbReference>
<comment type="similarity">
    <text evidence="3">Belongs to the DNA2/NAM7 helicase family.</text>
</comment>
<evidence type="ECO:0000313" key="14">
    <source>
        <dbReference type="EMBL" id="ORY76944.1"/>
    </source>
</evidence>
<dbReference type="PANTHER" id="PTHR43788">
    <property type="entry name" value="DNA2/NAM7 HELICASE FAMILY MEMBER"/>
    <property type="match status" value="1"/>
</dbReference>
<feature type="coiled-coil region" evidence="11">
    <location>
        <begin position="319"/>
        <end position="346"/>
    </location>
</feature>
<dbReference type="GO" id="GO:0016787">
    <property type="term" value="F:hydrolase activity"/>
    <property type="evidence" value="ECO:0007669"/>
    <property type="project" value="UniProtKB-KW"/>
</dbReference>
<dbReference type="InterPro" id="IPR041677">
    <property type="entry name" value="DNA2/NAM7_AAA_11"/>
</dbReference>
<dbReference type="SMART" id="SM00382">
    <property type="entry name" value="AAA"/>
    <property type="match status" value="1"/>
</dbReference>
<accession>A0A1Y2F0B8</accession>
<dbReference type="SUPFAM" id="SSF52540">
    <property type="entry name" value="P-loop containing nucleoside triphosphate hydrolases"/>
    <property type="match status" value="2"/>
</dbReference>
<organism evidence="14 15">
    <name type="scientific">Leucosporidium creatinivorum</name>
    <dbReference type="NCBI Taxonomy" id="106004"/>
    <lineage>
        <taxon>Eukaryota</taxon>
        <taxon>Fungi</taxon>
        <taxon>Dikarya</taxon>
        <taxon>Basidiomycota</taxon>
        <taxon>Pucciniomycotina</taxon>
        <taxon>Microbotryomycetes</taxon>
        <taxon>Leucosporidiales</taxon>
        <taxon>Leucosporidium</taxon>
    </lineage>
</organism>
<keyword evidence="6" id="KW-0547">Nucleotide-binding</keyword>
<keyword evidence="9" id="KW-0067">ATP-binding</keyword>
<dbReference type="GO" id="GO:0003723">
    <property type="term" value="F:RNA binding"/>
    <property type="evidence" value="ECO:0007669"/>
    <property type="project" value="InterPro"/>
</dbReference>
<dbReference type="InterPro" id="IPR003593">
    <property type="entry name" value="AAA+_ATPase"/>
</dbReference>